<dbReference type="PANTHER" id="PTHR12828:SF3">
    <property type="entry name" value="PROTEASOME MATURATION PROTEIN"/>
    <property type="match status" value="1"/>
</dbReference>
<evidence type="ECO:0000313" key="5">
    <source>
        <dbReference type="Proteomes" id="UP001296104"/>
    </source>
</evidence>
<keyword evidence="1" id="KW-0143">Chaperone</keyword>
<keyword evidence="4" id="KW-0647">Proteasome</keyword>
<dbReference type="InterPro" id="IPR008012">
    <property type="entry name" value="Ump1"/>
</dbReference>
<comment type="similarity">
    <text evidence="2">Belongs to the POMP/UMP1 family.</text>
</comment>
<dbReference type="EMBL" id="CAVMBE010000013">
    <property type="protein sequence ID" value="CAK3927103.1"/>
    <property type="molecule type" value="Genomic_DNA"/>
</dbReference>
<reference evidence="4" key="1">
    <citation type="submission" date="2023-11" db="EMBL/GenBank/DDBJ databases">
        <authorList>
            <person name="Alioto T."/>
            <person name="Alioto T."/>
            <person name="Gomez Garrido J."/>
        </authorList>
    </citation>
    <scope>NUCLEOTIDE SEQUENCE</scope>
</reference>
<dbReference type="Pfam" id="PF05348">
    <property type="entry name" value="UMP1"/>
    <property type="match status" value="1"/>
</dbReference>
<organism evidence="4 5">
    <name type="scientific">Lecanosticta acicola</name>
    <dbReference type="NCBI Taxonomy" id="111012"/>
    <lineage>
        <taxon>Eukaryota</taxon>
        <taxon>Fungi</taxon>
        <taxon>Dikarya</taxon>
        <taxon>Ascomycota</taxon>
        <taxon>Pezizomycotina</taxon>
        <taxon>Dothideomycetes</taxon>
        <taxon>Dothideomycetidae</taxon>
        <taxon>Mycosphaerellales</taxon>
        <taxon>Mycosphaerellaceae</taxon>
        <taxon>Lecanosticta</taxon>
    </lineage>
</organism>
<proteinExistence type="inferred from homology"/>
<dbReference type="GO" id="GO:0000502">
    <property type="term" value="C:proteasome complex"/>
    <property type="evidence" value="ECO:0007669"/>
    <property type="project" value="UniProtKB-KW"/>
</dbReference>
<protein>
    <submittedName>
        <fullName evidence="4">Proteasome maturation factor UMP1</fullName>
    </submittedName>
</protein>
<evidence type="ECO:0000256" key="3">
    <source>
        <dbReference type="SAM" id="MobiDB-lite"/>
    </source>
</evidence>
<feature type="region of interest" description="Disordered" evidence="3">
    <location>
        <begin position="37"/>
        <end position="57"/>
    </location>
</feature>
<dbReference type="PANTHER" id="PTHR12828">
    <property type="entry name" value="PROTEASOME MATURATION PROTEIN UMP1"/>
    <property type="match status" value="1"/>
</dbReference>
<feature type="compositionally biased region" description="Low complexity" evidence="3">
    <location>
        <begin position="38"/>
        <end position="57"/>
    </location>
</feature>
<feature type="compositionally biased region" description="Polar residues" evidence="3">
    <location>
        <begin position="8"/>
        <end position="17"/>
    </location>
</feature>
<evidence type="ECO:0000256" key="1">
    <source>
        <dbReference type="ARBA" id="ARBA00023186"/>
    </source>
</evidence>
<evidence type="ECO:0000256" key="2">
    <source>
        <dbReference type="ARBA" id="ARBA00043974"/>
    </source>
</evidence>
<dbReference type="GO" id="GO:0005737">
    <property type="term" value="C:cytoplasm"/>
    <property type="evidence" value="ECO:0007669"/>
    <property type="project" value="TreeGrafter"/>
</dbReference>
<feature type="region of interest" description="Disordered" evidence="3">
    <location>
        <begin position="1"/>
        <end position="25"/>
    </location>
</feature>
<keyword evidence="5" id="KW-1185">Reference proteome</keyword>
<accession>A0AAI9E957</accession>
<evidence type="ECO:0000313" key="4">
    <source>
        <dbReference type="EMBL" id="CAK3927103.1"/>
    </source>
</evidence>
<name>A0AAI9E957_9PEZI</name>
<gene>
    <name evidence="4" type="ORF">LECACI_7A002871</name>
</gene>
<dbReference type="GO" id="GO:0043248">
    <property type="term" value="P:proteasome assembly"/>
    <property type="evidence" value="ECO:0007669"/>
    <property type="project" value="InterPro"/>
</dbReference>
<sequence>MSLRIVPSASNPTTTHANIGAPSAPGVHDTLRANLNLTTPAPKTTTSSSSSTSIASAHPLESRLANWRSQQEALKMELLRRQFGIAEPVKRQMELAIVRAGEWQPAALGGRGTAGLHADILAGTDCEFGWEEVFVGEEMRAEPVDFHTEMEGRFRMNTW</sequence>
<dbReference type="GO" id="GO:0005634">
    <property type="term" value="C:nucleus"/>
    <property type="evidence" value="ECO:0007669"/>
    <property type="project" value="TreeGrafter"/>
</dbReference>
<dbReference type="AlphaFoldDB" id="A0AAI9E957"/>
<dbReference type="Proteomes" id="UP001296104">
    <property type="component" value="Unassembled WGS sequence"/>
</dbReference>
<comment type="caution">
    <text evidence="4">The sequence shown here is derived from an EMBL/GenBank/DDBJ whole genome shotgun (WGS) entry which is preliminary data.</text>
</comment>